<gene>
    <name evidence="1" type="ORF">HS088_TW16G00119</name>
</gene>
<comment type="caution">
    <text evidence="1">The sequence shown here is derived from an EMBL/GenBank/DDBJ whole genome shotgun (WGS) entry which is preliminary data.</text>
</comment>
<dbReference type="EMBL" id="JAAARO010000016">
    <property type="protein sequence ID" value="KAF5733679.1"/>
    <property type="molecule type" value="Genomic_DNA"/>
</dbReference>
<organism evidence="1 2">
    <name type="scientific">Tripterygium wilfordii</name>
    <name type="common">Thunder God vine</name>
    <dbReference type="NCBI Taxonomy" id="458696"/>
    <lineage>
        <taxon>Eukaryota</taxon>
        <taxon>Viridiplantae</taxon>
        <taxon>Streptophyta</taxon>
        <taxon>Embryophyta</taxon>
        <taxon>Tracheophyta</taxon>
        <taxon>Spermatophyta</taxon>
        <taxon>Magnoliopsida</taxon>
        <taxon>eudicotyledons</taxon>
        <taxon>Gunneridae</taxon>
        <taxon>Pentapetalae</taxon>
        <taxon>rosids</taxon>
        <taxon>fabids</taxon>
        <taxon>Celastrales</taxon>
        <taxon>Celastraceae</taxon>
        <taxon>Tripterygium</taxon>
    </lineage>
</organism>
<evidence type="ECO:0000313" key="2">
    <source>
        <dbReference type="Proteomes" id="UP000593562"/>
    </source>
</evidence>
<name>A0A7J7CI17_TRIWF</name>
<dbReference type="AlphaFoldDB" id="A0A7J7CI17"/>
<protein>
    <submittedName>
        <fullName evidence="1">Uncharacterized protein</fullName>
    </submittedName>
</protein>
<dbReference type="InParanoid" id="A0A7J7CI17"/>
<keyword evidence="2" id="KW-1185">Reference proteome</keyword>
<accession>A0A7J7CI17</accession>
<sequence>MFVVEKSSGVMYWFDNCTRNWCGPCNLHCSDGNLYCCCIEFVNGRLILVGMILVGIVGEDENLKRMKVWEVYGECMEKLRKIGEIKEEMMIDSGENFKVGMMITGDFVLMDRLVFGYSNVGLTDLQRALTTMSVKLHPLH</sequence>
<evidence type="ECO:0000313" key="1">
    <source>
        <dbReference type="EMBL" id="KAF5733679.1"/>
    </source>
</evidence>
<proteinExistence type="predicted"/>
<reference evidence="1 2" key="1">
    <citation type="journal article" date="2020" name="Nat. Commun.">
        <title>Genome of Tripterygium wilfordii and identification of cytochrome P450 involved in triptolide biosynthesis.</title>
        <authorList>
            <person name="Tu L."/>
            <person name="Su P."/>
            <person name="Zhang Z."/>
            <person name="Gao L."/>
            <person name="Wang J."/>
            <person name="Hu T."/>
            <person name="Zhou J."/>
            <person name="Zhang Y."/>
            <person name="Zhao Y."/>
            <person name="Liu Y."/>
            <person name="Song Y."/>
            <person name="Tong Y."/>
            <person name="Lu Y."/>
            <person name="Yang J."/>
            <person name="Xu C."/>
            <person name="Jia M."/>
            <person name="Peters R.J."/>
            <person name="Huang L."/>
            <person name="Gao W."/>
        </authorList>
    </citation>
    <scope>NUCLEOTIDE SEQUENCE [LARGE SCALE GENOMIC DNA]</scope>
    <source>
        <strain evidence="2">cv. XIE 37</strain>
        <tissue evidence="1">Leaf</tissue>
    </source>
</reference>
<dbReference type="Proteomes" id="UP000593562">
    <property type="component" value="Unassembled WGS sequence"/>
</dbReference>